<dbReference type="Proteomes" id="UP000231279">
    <property type="component" value="Unassembled WGS sequence"/>
</dbReference>
<dbReference type="PANTHER" id="PTHR31900:SF32">
    <property type="entry name" value="F-BOX_RNI_FBD-LIKE DOMAIN PROTEIN"/>
    <property type="match status" value="1"/>
</dbReference>
<reference evidence="4" key="1">
    <citation type="journal article" date="2018" name="Gigascience">
        <title>Genome assembly of the Pink Ipe (Handroanthus impetiginosus, Bignoniaceae), a highly valued, ecologically keystone Neotropical timber forest tree.</title>
        <authorList>
            <person name="Silva-Junior O.B."/>
            <person name="Grattapaglia D."/>
            <person name="Novaes E."/>
            <person name="Collevatti R.G."/>
        </authorList>
    </citation>
    <scope>NUCLEOTIDE SEQUENCE [LARGE SCALE GENOMIC DNA]</scope>
    <source>
        <strain evidence="4">cv. UFG-1</strain>
    </source>
</reference>
<evidence type="ECO:0000259" key="2">
    <source>
        <dbReference type="PROSITE" id="PS50181"/>
    </source>
</evidence>
<dbReference type="EMBL" id="NKXS01002899">
    <property type="protein sequence ID" value="PIN11651.1"/>
    <property type="molecule type" value="Genomic_DNA"/>
</dbReference>
<feature type="domain" description="F-box" evidence="2">
    <location>
        <begin position="92"/>
        <end position="141"/>
    </location>
</feature>
<accession>A0A2G9H2D6</accession>
<keyword evidence="4" id="KW-1185">Reference proteome</keyword>
<evidence type="ECO:0000313" key="3">
    <source>
        <dbReference type="EMBL" id="PIN11651.1"/>
    </source>
</evidence>
<dbReference type="PANTHER" id="PTHR31900">
    <property type="entry name" value="F-BOX/RNI SUPERFAMILY PROTEIN-RELATED"/>
    <property type="match status" value="1"/>
</dbReference>
<sequence length="508" mass="57650">MSDEGFDFEPRLSESNKRYLCSDDDDDDYRSTARCRRKRLNYEDEEQEDSSECLAEELSGDIEEDDDKEVEEIGGGEKEIDGPSSGKEEIPIDRLSALPDSVLIRILSFLSMREAAITGVLSKRWQFLWTDSTSLKFYESSGQPEKIRKFVAWVHRTLVICSGNHLEQFEVDFMYDKCHASDINIWIEFALKNKVKDVALLFASCKDLYMLPPMMYSNSSLRSLSLRGCYIYPRRKNECSGFYCLELHSKTVRSLTVRDWEVRNDEPPLAILAPHIHSLGISLNITRKIFNIWSIKSVVRADIDFNGIDCVASSEKVMRYTEEIFQKFQHVGKLELGRGCIEVLSTLTLKGWQLPRSVRGHLIVNALTVTHSIPGIIGLLESSSNLETFVINGRRDPNEISINCVPSASHLQGDLNCDLLHLKTVHITGFVDPNLADSDLAGEPMLTLVQLLLKRAMALEKMVLDVEEFASSSTYIKIAKTLLTYPIEIFSESTNPTLLILSRAIWLQ</sequence>
<dbReference type="SUPFAM" id="SSF81383">
    <property type="entry name" value="F-box domain"/>
    <property type="match status" value="1"/>
</dbReference>
<gene>
    <name evidence="3" type="ORF">CDL12_15741</name>
</gene>
<dbReference type="InterPro" id="IPR050232">
    <property type="entry name" value="FBL13/AtMIF1-like"/>
</dbReference>
<protein>
    <recommendedName>
        <fullName evidence="2">F-box domain-containing protein</fullName>
    </recommendedName>
</protein>
<dbReference type="AlphaFoldDB" id="A0A2G9H2D6"/>
<evidence type="ECO:0000256" key="1">
    <source>
        <dbReference type="SAM" id="MobiDB-lite"/>
    </source>
</evidence>
<organism evidence="3 4">
    <name type="scientific">Handroanthus impetiginosus</name>
    <dbReference type="NCBI Taxonomy" id="429701"/>
    <lineage>
        <taxon>Eukaryota</taxon>
        <taxon>Viridiplantae</taxon>
        <taxon>Streptophyta</taxon>
        <taxon>Embryophyta</taxon>
        <taxon>Tracheophyta</taxon>
        <taxon>Spermatophyta</taxon>
        <taxon>Magnoliopsida</taxon>
        <taxon>eudicotyledons</taxon>
        <taxon>Gunneridae</taxon>
        <taxon>Pentapetalae</taxon>
        <taxon>asterids</taxon>
        <taxon>lamiids</taxon>
        <taxon>Lamiales</taxon>
        <taxon>Bignoniaceae</taxon>
        <taxon>Crescentiina</taxon>
        <taxon>Tabebuia alliance</taxon>
        <taxon>Handroanthus</taxon>
    </lineage>
</organism>
<feature type="region of interest" description="Disordered" evidence="1">
    <location>
        <begin position="40"/>
        <end position="88"/>
    </location>
</feature>
<dbReference type="InterPro" id="IPR036047">
    <property type="entry name" value="F-box-like_dom_sf"/>
</dbReference>
<dbReference type="Gene3D" id="1.20.1280.50">
    <property type="match status" value="1"/>
</dbReference>
<dbReference type="OrthoDB" id="1304294at2759"/>
<dbReference type="CDD" id="cd22160">
    <property type="entry name" value="F-box_AtFBL13-like"/>
    <property type="match status" value="1"/>
</dbReference>
<dbReference type="InterPro" id="IPR001810">
    <property type="entry name" value="F-box_dom"/>
</dbReference>
<feature type="compositionally biased region" description="Acidic residues" evidence="1">
    <location>
        <begin position="43"/>
        <end position="74"/>
    </location>
</feature>
<dbReference type="Pfam" id="PF00646">
    <property type="entry name" value="F-box"/>
    <property type="match status" value="1"/>
</dbReference>
<comment type="caution">
    <text evidence="3">The sequence shown here is derived from an EMBL/GenBank/DDBJ whole genome shotgun (WGS) entry which is preliminary data.</text>
</comment>
<dbReference type="STRING" id="429701.A0A2G9H2D6"/>
<dbReference type="InterPro" id="IPR053781">
    <property type="entry name" value="F-box_AtFBL13-like"/>
</dbReference>
<dbReference type="PROSITE" id="PS50181">
    <property type="entry name" value="FBOX"/>
    <property type="match status" value="1"/>
</dbReference>
<name>A0A2G9H2D6_9LAMI</name>
<proteinExistence type="predicted"/>
<feature type="compositionally biased region" description="Basic and acidic residues" evidence="1">
    <location>
        <begin position="75"/>
        <end position="88"/>
    </location>
</feature>
<evidence type="ECO:0000313" key="4">
    <source>
        <dbReference type="Proteomes" id="UP000231279"/>
    </source>
</evidence>